<comment type="caution">
    <text evidence="2">The sequence shown here is derived from an EMBL/GenBank/DDBJ whole genome shotgun (WGS) entry which is preliminary data.</text>
</comment>
<proteinExistence type="predicted"/>
<keyword evidence="1" id="KW-0812">Transmembrane</keyword>
<accession>W4QLV9</accession>
<keyword evidence="1" id="KW-0472">Membrane</keyword>
<dbReference type="AlphaFoldDB" id="W4QLV9"/>
<feature type="transmembrane region" description="Helical" evidence="1">
    <location>
        <begin position="66"/>
        <end position="89"/>
    </location>
</feature>
<evidence type="ECO:0000256" key="1">
    <source>
        <dbReference type="SAM" id="Phobius"/>
    </source>
</evidence>
<dbReference type="InterPro" id="IPR006938">
    <property type="entry name" value="DUF624"/>
</dbReference>
<keyword evidence="1" id="KW-1133">Transmembrane helix</keyword>
<reference evidence="2" key="1">
    <citation type="journal article" date="2014" name="Genome Announc.">
        <title>Draft Genome Sequences of Three Alkaliphilic Bacillus Strains, Bacillus wakoensis JCM 9140T, Bacillus akibai JCM 9157T, and Bacillus hemicellulosilyticus JCM 9152T.</title>
        <authorList>
            <person name="Yuki M."/>
            <person name="Oshima K."/>
            <person name="Suda W."/>
            <person name="Oshida Y."/>
            <person name="Kitamura K."/>
            <person name="Iida T."/>
            <person name="Hattori M."/>
            <person name="Ohkuma M."/>
        </authorList>
    </citation>
    <scope>NUCLEOTIDE SEQUENCE [LARGE SCALE GENOMIC DNA]</scope>
    <source>
        <strain evidence="2">JCM 9152</strain>
    </source>
</reference>
<dbReference type="STRING" id="1236971.JCM9152_3864"/>
<name>W4QLV9_9BACI</name>
<feature type="transmembrane region" description="Helical" evidence="1">
    <location>
        <begin position="12"/>
        <end position="45"/>
    </location>
</feature>
<dbReference type="Proteomes" id="UP000018895">
    <property type="component" value="Unassembled WGS sequence"/>
</dbReference>
<evidence type="ECO:0008006" key="4">
    <source>
        <dbReference type="Google" id="ProtNLM"/>
    </source>
</evidence>
<sequence length="195" mass="22230">MMDMAFITRVYYYIQASILFWLFVLRGFVVYGLVPATAGLFAVIADVKSGRMDEEDVSIAQMYRRYYRAYATYKWGSFLFALVFALLYMTTFLLNESATEYSLIGLIVMLYLLAIFLLLFTYTSYLITEGKGHSFNQAVGISFVLALKNLLRSVFMLVGMFALYYIGTLNLLLFAVSAPALYSVMVRALMTNLNK</sequence>
<feature type="transmembrane region" description="Helical" evidence="1">
    <location>
        <begin position="171"/>
        <end position="190"/>
    </location>
</feature>
<evidence type="ECO:0000313" key="2">
    <source>
        <dbReference type="EMBL" id="GAE32334.1"/>
    </source>
</evidence>
<feature type="transmembrane region" description="Helical" evidence="1">
    <location>
        <begin position="101"/>
        <end position="127"/>
    </location>
</feature>
<organism evidence="2 3">
    <name type="scientific">Halalkalibacter hemicellulosilyticusJCM 9152</name>
    <dbReference type="NCBI Taxonomy" id="1236971"/>
    <lineage>
        <taxon>Bacteria</taxon>
        <taxon>Bacillati</taxon>
        <taxon>Bacillota</taxon>
        <taxon>Bacilli</taxon>
        <taxon>Bacillales</taxon>
        <taxon>Bacillaceae</taxon>
        <taxon>Halalkalibacter</taxon>
    </lineage>
</organism>
<feature type="transmembrane region" description="Helical" evidence="1">
    <location>
        <begin position="139"/>
        <end position="165"/>
    </location>
</feature>
<evidence type="ECO:0000313" key="3">
    <source>
        <dbReference type="Proteomes" id="UP000018895"/>
    </source>
</evidence>
<dbReference type="EMBL" id="BAUU01000034">
    <property type="protein sequence ID" value="GAE32334.1"/>
    <property type="molecule type" value="Genomic_DNA"/>
</dbReference>
<protein>
    <recommendedName>
        <fullName evidence="4">DUF624 domain-containing protein</fullName>
    </recommendedName>
</protein>
<keyword evidence="3" id="KW-1185">Reference proteome</keyword>
<gene>
    <name evidence="2" type="ORF">JCM9152_3864</name>
</gene>
<dbReference type="Pfam" id="PF04854">
    <property type="entry name" value="DUF624"/>
    <property type="match status" value="1"/>
</dbReference>